<dbReference type="AlphaFoldDB" id="A0AAE0LAM5"/>
<evidence type="ECO:0000313" key="2">
    <source>
        <dbReference type="EMBL" id="KAK3278371.1"/>
    </source>
</evidence>
<evidence type="ECO:0000313" key="3">
    <source>
        <dbReference type="Proteomes" id="UP001190700"/>
    </source>
</evidence>
<accession>A0AAE0LAM5</accession>
<proteinExistence type="predicted"/>
<reference evidence="2 3" key="1">
    <citation type="journal article" date="2015" name="Genome Biol. Evol.">
        <title>Comparative Genomics of a Bacterivorous Green Alga Reveals Evolutionary Causalities and Consequences of Phago-Mixotrophic Mode of Nutrition.</title>
        <authorList>
            <person name="Burns J.A."/>
            <person name="Paasch A."/>
            <person name="Narechania A."/>
            <person name="Kim E."/>
        </authorList>
    </citation>
    <scope>NUCLEOTIDE SEQUENCE [LARGE SCALE GENOMIC DNA]</scope>
    <source>
        <strain evidence="2 3">PLY_AMNH</strain>
    </source>
</reference>
<dbReference type="EMBL" id="LGRX02005494">
    <property type="protein sequence ID" value="KAK3278371.1"/>
    <property type="molecule type" value="Genomic_DNA"/>
</dbReference>
<comment type="caution">
    <text evidence="2">The sequence shown here is derived from an EMBL/GenBank/DDBJ whole genome shotgun (WGS) entry which is preliminary data.</text>
</comment>
<keyword evidence="3" id="KW-1185">Reference proteome</keyword>
<name>A0AAE0LAM5_9CHLO</name>
<organism evidence="2 3">
    <name type="scientific">Cymbomonas tetramitiformis</name>
    <dbReference type="NCBI Taxonomy" id="36881"/>
    <lineage>
        <taxon>Eukaryota</taxon>
        <taxon>Viridiplantae</taxon>
        <taxon>Chlorophyta</taxon>
        <taxon>Pyramimonadophyceae</taxon>
        <taxon>Pyramimonadales</taxon>
        <taxon>Pyramimonadaceae</taxon>
        <taxon>Cymbomonas</taxon>
    </lineage>
</organism>
<evidence type="ECO:0000256" key="1">
    <source>
        <dbReference type="SAM" id="MobiDB-lite"/>
    </source>
</evidence>
<protein>
    <submittedName>
        <fullName evidence="2">Uncharacterized protein</fullName>
    </submittedName>
</protein>
<sequence>MELVDYVRSEIPNVPFDATYVLITSYYVTARWTKQPFTRALKEDRDLVRMGSEALTTVSARRENLRRLVMETFPTMAFQRVLVRMGLLGNSVAPGAGSFPVPPQPSEQLPQSPVIPDVPSEASRPCPLCGSAEHSYYAGHYTHTGPITRKTCSASRALPRLRARFPGFARASPASRALPRLRARFPGFARASPASCALPRLSEQQ</sequence>
<feature type="region of interest" description="Disordered" evidence="1">
    <location>
        <begin position="98"/>
        <end position="117"/>
    </location>
</feature>
<dbReference type="Proteomes" id="UP001190700">
    <property type="component" value="Unassembled WGS sequence"/>
</dbReference>
<gene>
    <name evidence="2" type="ORF">CYMTET_13685</name>
</gene>